<dbReference type="STRING" id="656061.D5GFZ0"/>
<gene>
    <name evidence="2" type="ORF">GSTUM_00001956001</name>
</gene>
<dbReference type="AlphaFoldDB" id="D5GFZ0"/>
<evidence type="ECO:0000313" key="3">
    <source>
        <dbReference type="Proteomes" id="UP000006911"/>
    </source>
</evidence>
<dbReference type="OMA" id="MMSPCSQ"/>
<sequence>MSAQPLTDLSLNQALDPNTNESPSPVVQQLHQAAPNASLEMQRQLLAQKLAEKTTGSFTSPTDAMMTPCTKKLAAHKQKAYGKSQPKLLSKAFSGIATEGKENKTSSTSTPVSSSSFSSSGLGKNPFGADS</sequence>
<dbReference type="GeneID" id="9181778"/>
<accession>D5GFZ0</accession>
<evidence type="ECO:0000313" key="2">
    <source>
        <dbReference type="EMBL" id="CAZ83433.1"/>
    </source>
</evidence>
<dbReference type="InParanoid" id="D5GFZ0"/>
<organism evidence="2 3">
    <name type="scientific">Tuber melanosporum (strain Mel28)</name>
    <name type="common">Perigord black truffle</name>
    <dbReference type="NCBI Taxonomy" id="656061"/>
    <lineage>
        <taxon>Eukaryota</taxon>
        <taxon>Fungi</taxon>
        <taxon>Dikarya</taxon>
        <taxon>Ascomycota</taxon>
        <taxon>Pezizomycotina</taxon>
        <taxon>Pezizomycetes</taxon>
        <taxon>Pezizales</taxon>
        <taxon>Tuberaceae</taxon>
        <taxon>Tuber</taxon>
    </lineage>
</organism>
<feature type="compositionally biased region" description="Low complexity" evidence="1">
    <location>
        <begin position="105"/>
        <end position="120"/>
    </location>
</feature>
<dbReference type="EMBL" id="FN430227">
    <property type="protein sequence ID" value="CAZ83433.1"/>
    <property type="molecule type" value="Genomic_DNA"/>
</dbReference>
<protein>
    <submittedName>
        <fullName evidence="2">(Perigord truffle) hypothetical protein</fullName>
    </submittedName>
</protein>
<dbReference type="HOGENOM" id="CLU_1929125_0_0_1"/>
<dbReference type="InterPro" id="IPR007727">
    <property type="entry name" value="Spo12"/>
</dbReference>
<dbReference type="Proteomes" id="UP000006911">
    <property type="component" value="Unassembled WGS sequence"/>
</dbReference>
<name>D5GFZ0_TUBMM</name>
<dbReference type="Pfam" id="PF05032">
    <property type="entry name" value="Spo12"/>
    <property type="match status" value="1"/>
</dbReference>
<dbReference type="RefSeq" id="XP_002839242.1">
    <property type="nucleotide sequence ID" value="XM_002839196.1"/>
</dbReference>
<feature type="region of interest" description="Disordered" evidence="1">
    <location>
        <begin position="1"/>
        <end position="26"/>
    </location>
</feature>
<reference evidence="2 3" key="1">
    <citation type="journal article" date="2010" name="Nature">
        <title>Perigord black truffle genome uncovers evolutionary origins and mechanisms of symbiosis.</title>
        <authorList>
            <person name="Martin F."/>
            <person name="Kohler A."/>
            <person name="Murat C."/>
            <person name="Balestrini R."/>
            <person name="Coutinho P.M."/>
            <person name="Jaillon O."/>
            <person name="Montanini B."/>
            <person name="Morin E."/>
            <person name="Noel B."/>
            <person name="Percudani R."/>
            <person name="Porcel B."/>
            <person name="Rubini A."/>
            <person name="Amicucci A."/>
            <person name="Amselem J."/>
            <person name="Anthouard V."/>
            <person name="Arcioni S."/>
            <person name="Artiguenave F."/>
            <person name="Aury J.M."/>
            <person name="Ballario P."/>
            <person name="Bolchi A."/>
            <person name="Brenna A."/>
            <person name="Brun A."/>
            <person name="Buee M."/>
            <person name="Cantarel B."/>
            <person name="Chevalier G."/>
            <person name="Couloux A."/>
            <person name="Da Silva C."/>
            <person name="Denoeud F."/>
            <person name="Duplessis S."/>
            <person name="Ghignone S."/>
            <person name="Hilselberger B."/>
            <person name="Iotti M."/>
            <person name="Marcais B."/>
            <person name="Mello A."/>
            <person name="Miranda M."/>
            <person name="Pacioni G."/>
            <person name="Quesneville H."/>
            <person name="Riccioni C."/>
            <person name="Ruotolo R."/>
            <person name="Splivallo R."/>
            <person name="Stocchi V."/>
            <person name="Tisserant E."/>
            <person name="Viscomi A.R."/>
            <person name="Zambonelli A."/>
            <person name="Zampieri E."/>
            <person name="Henrissat B."/>
            <person name="Lebrun M.H."/>
            <person name="Paolocci F."/>
            <person name="Bonfante P."/>
            <person name="Ottonello S."/>
            <person name="Wincker P."/>
        </authorList>
    </citation>
    <scope>NUCLEOTIDE SEQUENCE [LARGE SCALE GENOMIC DNA]</scope>
    <source>
        <strain evidence="2 3">Mel28</strain>
    </source>
</reference>
<evidence type="ECO:0000256" key="1">
    <source>
        <dbReference type="SAM" id="MobiDB-lite"/>
    </source>
</evidence>
<feature type="region of interest" description="Disordered" evidence="1">
    <location>
        <begin position="93"/>
        <end position="131"/>
    </location>
</feature>
<keyword evidence="3" id="KW-1185">Reference proteome</keyword>
<dbReference type="eggNOG" id="ENOG502SBH5">
    <property type="taxonomic scope" value="Eukaryota"/>
</dbReference>
<proteinExistence type="predicted"/>
<dbReference type="KEGG" id="tml:GSTUM_00001956001"/>